<dbReference type="GO" id="GO:0016747">
    <property type="term" value="F:acyltransferase activity, transferring groups other than amino-acyl groups"/>
    <property type="evidence" value="ECO:0007669"/>
    <property type="project" value="InterPro"/>
</dbReference>
<dbReference type="PROSITE" id="PS51186">
    <property type="entry name" value="GNAT"/>
    <property type="match status" value="1"/>
</dbReference>
<dbReference type="Pfam" id="PF13673">
    <property type="entry name" value="Acetyltransf_10"/>
    <property type="match status" value="1"/>
</dbReference>
<feature type="domain" description="N-acetyltransferase" evidence="1">
    <location>
        <begin position="1"/>
        <end position="205"/>
    </location>
</feature>
<evidence type="ECO:0000259" key="1">
    <source>
        <dbReference type="PROSITE" id="PS51186"/>
    </source>
</evidence>
<organism evidence="2 3">
    <name type="scientific">Candidatus Thiodiazotropha lotti</name>
    <dbReference type="NCBI Taxonomy" id="2792787"/>
    <lineage>
        <taxon>Bacteria</taxon>
        <taxon>Pseudomonadati</taxon>
        <taxon>Pseudomonadota</taxon>
        <taxon>Gammaproteobacteria</taxon>
        <taxon>Chromatiales</taxon>
        <taxon>Sedimenticolaceae</taxon>
        <taxon>Candidatus Thiodiazotropha</taxon>
    </lineage>
</organism>
<proteinExistence type="predicted"/>
<dbReference type="InterPro" id="IPR016181">
    <property type="entry name" value="Acyl_CoA_acyltransferase"/>
</dbReference>
<sequence>MIIRPYKPSDYEFCEALVNQAWGFDEIFEPADLSALAKIIYTKGSLVSSNYRRVVEDDGRLVGFIFGYNEFVGKPKGKLLFTLQILWRLLTVRGDRPEDKKSLFQAIQEHQKNRAAIVGQGRSEIVLFVVAEDYQGVGVGSSLWCGFESFCKSGSVREIIVETNRMGASGFYEKLGFELIADFDSPLHEYATKGGQACMYEYRTGQSSGRC</sequence>
<evidence type="ECO:0000313" key="2">
    <source>
        <dbReference type="EMBL" id="MCG7941431.1"/>
    </source>
</evidence>
<evidence type="ECO:0000313" key="3">
    <source>
        <dbReference type="Proteomes" id="UP000886687"/>
    </source>
</evidence>
<reference evidence="2" key="1">
    <citation type="journal article" date="2021" name="Proc. Natl. Acad. Sci. U.S.A.">
        <title>Global biogeography of chemosynthetic symbionts reveals both localized and globally distributed symbiont groups. .</title>
        <authorList>
            <person name="Osvatic J.T."/>
            <person name="Wilkins L.G.E."/>
            <person name="Leibrecht L."/>
            <person name="Leray M."/>
            <person name="Zauner S."/>
            <person name="Polzin J."/>
            <person name="Camacho Y."/>
            <person name="Gros O."/>
            <person name="van Gils J.A."/>
            <person name="Eisen J.A."/>
            <person name="Petersen J.M."/>
            <person name="Yuen B."/>
        </authorList>
    </citation>
    <scope>NUCLEOTIDE SEQUENCE</scope>
    <source>
        <strain evidence="2">MAGL173</strain>
    </source>
</reference>
<dbReference type="Gene3D" id="3.40.630.30">
    <property type="match status" value="1"/>
</dbReference>
<name>A0A9E4N1W3_9GAMM</name>
<dbReference type="SUPFAM" id="SSF55729">
    <property type="entry name" value="Acyl-CoA N-acyltransferases (Nat)"/>
    <property type="match status" value="1"/>
</dbReference>
<dbReference type="EMBL" id="JAEPDI010000042">
    <property type="protein sequence ID" value="MCG7941431.1"/>
    <property type="molecule type" value="Genomic_DNA"/>
</dbReference>
<gene>
    <name evidence="2" type="ORF">JAZ04_21590</name>
</gene>
<comment type="caution">
    <text evidence="2">The sequence shown here is derived from an EMBL/GenBank/DDBJ whole genome shotgun (WGS) entry which is preliminary data.</text>
</comment>
<dbReference type="InterPro" id="IPR000182">
    <property type="entry name" value="GNAT_dom"/>
</dbReference>
<dbReference type="AlphaFoldDB" id="A0A9E4N1W3"/>
<dbReference type="Proteomes" id="UP000886687">
    <property type="component" value="Unassembled WGS sequence"/>
</dbReference>
<accession>A0A9E4N1W3</accession>
<protein>
    <submittedName>
        <fullName evidence="2">GNAT family N-acetyltransferase</fullName>
    </submittedName>
</protein>